<organism evidence="1 2">
    <name type="scientific">Liparis tanakae</name>
    <name type="common">Tanaka's snailfish</name>
    <dbReference type="NCBI Taxonomy" id="230148"/>
    <lineage>
        <taxon>Eukaryota</taxon>
        <taxon>Metazoa</taxon>
        <taxon>Chordata</taxon>
        <taxon>Craniata</taxon>
        <taxon>Vertebrata</taxon>
        <taxon>Euteleostomi</taxon>
        <taxon>Actinopterygii</taxon>
        <taxon>Neopterygii</taxon>
        <taxon>Teleostei</taxon>
        <taxon>Neoteleostei</taxon>
        <taxon>Acanthomorphata</taxon>
        <taxon>Eupercaria</taxon>
        <taxon>Perciformes</taxon>
        <taxon>Cottioidei</taxon>
        <taxon>Cottales</taxon>
        <taxon>Liparidae</taxon>
        <taxon>Liparis</taxon>
    </lineage>
</organism>
<keyword evidence="2" id="KW-1185">Reference proteome</keyword>
<gene>
    <name evidence="1" type="ORF">EYF80_016555</name>
</gene>
<sequence length="154" mass="16885">MASGCVGVLKVMVAGWDLPFWFSATTTGTPPTDSGSANWICAVVEKGFTSLMDGADGTSESLLPRSLLHCFGPPCICATRLDVRERDTKASNDDFLTAELCNRFCSFSSRGERPCCNVRAYEQNTPRACWTQYNSHMKGIKTSTLGSYFNMKLL</sequence>
<protein>
    <submittedName>
        <fullName evidence="1">Uncharacterized protein</fullName>
    </submittedName>
</protein>
<reference evidence="1 2" key="1">
    <citation type="submission" date="2019-03" db="EMBL/GenBank/DDBJ databases">
        <title>First draft genome of Liparis tanakae, snailfish: a comprehensive survey of snailfish specific genes.</title>
        <authorList>
            <person name="Kim W."/>
            <person name="Song I."/>
            <person name="Jeong J.-H."/>
            <person name="Kim D."/>
            <person name="Kim S."/>
            <person name="Ryu S."/>
            <person name="Song J.Y."/>
            <person name="Lee S.K."/>
        </authorList>
    </citation>
    <scope>NUCLEOTIDE SEQUENCE [LARGE SCALE GENOMIC DNA]</scope>
    <source>
        <tissue evidence="1">Muscle</tissue>
    </source>
</reference>
<evidence type="ECO:0000313" key="2">
    <source>
        <dbReference type="Proteomes" id="UP000314294"/>
    </source>
</evidence>
<name>A0A4Z2I7C5_9TELE</name>
<comment type="caution">
    <text evidence="1">The sequence shown here is derived from an EMBL/GenBank/DDBJ whole genome shotgun (WGS) entry which is preliminary data.</text>
</comment>
<proteinExistence type="predicted"/>
<evidence type="ECO:0000313" key="1">
    <source>
        <dbReference type="EMBL" id="TNN73224.1"/>
    </source>
</evidence>
<accession>A0A4Z2I7C5</accession>
<dbReference type="EMBL" id="SRLO01000127">
    <property type="protein sequence ID" value="TNN73224.1"/>
    <property type="molecule type" value="Genomic_DNA"/>
</dbReference>
<dbReference type="Proteomes" id="UP000314294">
    <property type="component" value="Unassembled WGS sequence"/>
</dbReference>
<dbReference type="AlphaFoldDB" id="A0A4Z2I7C5"/>